<sequence length="559" mass="62494">MGNRFTYSFRKFFIVRFFVFFILLGGLVALTLYLTSLTVKHPVIAEIAPPIAKAGDQIVIYGENFGSEIDSSWIEIGDAIIQAENCDSWTDKKIVFKYPEYQNGGIVYVAVQNKKSPPSFMASASSIPSIKDKTYAGGMPEIISLDKDFAEVGSIIKISGENFGETRGNSQVLFVSDFNSSMIQQVEKKEEIEAARCSDYDFDFVLWSNEELHVRVPDGADSGMLMIITSSGASNAVPFRVRNKIGTKTYSNKKNFVIAAEVDISNMAAAEKNSMFIKVPIPIVFSSQRDVKILSINPSPFVADYQGASIHQYENINPSTKIHIRQEYSVNTYEVNTRINPVNVRINSRQNKEIYDNYAIATELIPSNDPIIQKTAAEIVQNERNPYNKARRIYNYLLKNVEIIPSSILNSGASPVNALTEKKADTYDTAILFAALARAVGIPAQPIAGITADVSQTVYLHWWAEFYLEGFGWVPVDPGMAKGVPFDMGVSQMENWYFGNLDAFRIAFSRGENIQPPMASNSTMVSKERSYAFYNGWEEYSGITKYNSVWRTPVIIAIY</sequence>
<dbReference type="InterPro" id="IPR013783">
    <property type="entry name" value="Ig-like_fold"/>
</dbReference>
<keyword evidence="1" id="KW-1133">Transmembrane helix</keyword>
<dbReference type="InterPro" id="IPR002931">
    <property type="entry name" value="Transglutaminase-like"/>
</dbReference>
<gene>
    <name evidence="3" type="ORF">E4N74_12070</name>
</gene>
<evidence type="ECO:0000313" key="3">
    <source>
        <dbReference type="EMBL" id="UTY34653.1"/>
    </source>
</evidence>
<dbReference type="InterPro" id="IPR038765">
    <property type="entry name" value="Papain-like_cys_pep_sf"/>
</dbReference>
<protein>
    <recommendedName>
        <fullName evidence="2">Transglutaminase-like domain-containing protein</fullName>
    </recommendedName>
</protein>
<reference evidence="3" key="1">
    <citation type="submission" date="2019-04" db="EMBL/GenBank/DDBJ databases">
        <title>Whole genome sequencing of oral phylogroup 2 treponemes.</title>
        <authorList>
            <person name="Chan Y."/>
            <person name="Zeng H.H."/>
            <person name="Yu X.L."/>
            <person name="Leung W.K."/>
            <person name="Watt R.M."/>
        </authorList>
    </citation>
    <scope>NUCLEOTIDE SEQUENCE</scope>
    <source>
        <strain evidence="3">OMZ 835</strain>
    </source>
</reference>
<evidence type="ECO:0000313" key="4">
    <source>
        <dbReference type="Proteomes" id="UP001058682"/>
    </source>
</evidence>
<dbReference type="Pfam" id="PF01833">
    <property type="entry name" value="TIG"/>
    <property type="match status" value="1"/>
</dbReference>
<evidence type="ECO:0000259" key="2">
    <source>
        <dbReference type="SMART" id="SM00460"/>
    </source>
</evidence>
<dbReference type="EMBL" id="CP038804">
    <property type="protein sequence ID" value="UTY34653.1"/>
    <property type="molecule type" value="Genomic_DNA"/>
</dbReference>
<dbReference type="RefSeq" id="WP_255817882.1">
    <property type="nucleotide sequence ID" value="NZ_CP038804.1"/>
</dbReference>
<dbReference type="SMART" id="SM00460">
    <property type="entry name" value="TGc"/>
    <property type="match status" value="1"/>
</dbReference>
<feature type="transmembrane region" description="Helical" evidence="1">
    <location>
        <begin position="12"/>
        <end position="34"/>
    </location>
</feature>
<dbReference type="InterPro" id="IPR002909">
    <property type="entry name" value="IPT_dom"/>
</dbReference>
<evidence type="ECO:0000256" key="1">
    <source>
        <dbReference type="SAM" id="Phobius"/>
    </source>
</evidence>
<organism evidence="3 4">
    <name type="scientific">Treponema putidum</name>
    <dbReference type="NCBI Taxonomy" id="221027"/>
    <lineage>
        <taxon>Bacteria</taxon>
        <taxon>Pseudomonadati</taxon>
        <taxon>Spirochaetota</taxon>
        <taxon>Spirochaetia</taxon>
        <taxon>Spirochaetales</taxon>
        <taxon>Treponemataceae</taxon>
        <taxon>Treponema</taxon>
    </lineage>
</organism>
<keyword evidence="1" id="KW-0472">Membrane</keyword>
<dbReference type="PANTHER" id="PTHR38339:SF1">
    <property type="entry name" value="TRANSGLUTAMINASE-LIKE DOMAIN-CONTAINING PROTEIN"/>
    <property type="match status" value="1"/>
</dbReference>
<accession>A0AAE9SI54</accession>
<dbReference type="SUPFAM" id="SSF81296">
    <property type="entry name" value="E set domains"/>
    <property type="match status" value="1"/>
</dbReference>
<dbReference type="Pfam" id="PF01841">
    <property type="entry name" value="Transglut_core"/>
    <property type="match status" value="1"/>
</dbReference>
<keyword evidence="1" id="KW-0812">Transmembrane</keyword>
<name>A0AAE9SI54_9SPIR</name>
<dbReference type="InterPro" id="IPR014756">
    <property type="entry name" value="Ig_E-set"/>
</dbReference>
<dbReference type="PANTHER" id="PTHR38339">
    <property type="entry name" value="TRANSGLUTAMINASE DOMAIN PROTEIN"/>
    <property type="match status" value="1"/>
</dbReference>
<dbReference type="AlphaFoldDB" id="A0AAE9SI54"/>
<dbReference type="Proteomes" id="UP001058682">
    <property type="component" value="Chromosome"/>
</dbReference>
<dbReference type="SUPFAM" id="SSF54001">
    <property type="entry name" value="Cysteine proteinases"/>
    <property type="match status" value="1"/>
</dbReference>
<dbReference type="Gene3D" id="2.60.40.10">
    <property type="entry name" value="Immunoglobulins"/>
    <property type="match status" value="2"/>
</dbReference>
<dbReference type="Gene3D" id="3.10.620.30">
    <property type="match status" value="1"/>
</dbReference>
<proteinExistence type="predicted"/>
<feature type="domain" description="Transglutaminase-like" evidence="2">
    <location>
        <begin position="418"/>
        <end position="480"/>
    </location>
</feature>